<evidence type="ECO:0000256" key="1">
    <source>
        <dbReference type="ARBA" id="ARBA00012528"/>
    </source>
</evidence>
<dbReference type="EC" id="2.7.7.65" evidence="1"/>
<accession>A0ABN6CX43</accession>
<organism evidence="3 4">
    <name type="scientific">Thiomicrorhabdus immobilis</name>
    <dbReference type="NCBI Taxonomy" id="2791037"/>
    <lineage>
        <taxon>Bacteria</taxon>
        <taxon>Pseudomonadati</taxon>
        <taxon>Pseudomonadota</taxon>
        <taxon>Gammaproteobacteria</taxon>
        <taxon>Thiotrichales</taxon>
        <taxon>Piscirickettsiaceae</taxon>
        <taxon>Thiomicrorhabdus</taxon>
    </lineage>
</organism>
<dbReference type="Proteomes" id="UP001054820">
    <property type="component" value="Chromosome"/>
</dbReference>
<dbReference type="CDD" id="cd01949">
    <property type="entry name" value="GGDEF"/>
    <property type="match status" value="1"/>
</dbReference>
<dbReference type="SUPFAM" id="SSF55073">
    <property type="entry name" value="Nucleotide cyclase"/>
    <property type="match status" value="1"/>
</dbReference>
<dbReference type="InterPro" id="IPR043128">
    <property type="entry name" value="Rev_trsase/Diguanyl_cyclase"/>
</dbReference>
<dbReference type="EMBL" id="AP024202">
    <property type="protein sequence ID" value="BCN92460.1"/>
    <property type="molecule type" value="Genomic_DNA"/>
</dbReference>
<feature type="domain" description="GGDEF" evidence="2">
    <location>
        <begin position="208"/>
        <end position="344"/>
    </location>
</feature>
<evidence type="ECO:0000313" key="3">
    <source>
        <dbReference type="EMBL" id="BCN92460.1"/>
    </source>
</evidence>
<sequence length="351" mass="39976">MLIDIQDTPDKAKRIFNTITVAFDEQNINPTPLNYFVWYQYFKGDNPKFRQAMDAILNDPFGYNDRVGKRLYDEFLVEDDNAASEFDRAFRRLIGVMVKKMHAWSDKLETHTKELDACTSKLSDPNLNAEQVKAITNSVLHAASSMKESSKAFQEEMTQSSIEVKHLRQQLIDARAEAMQDELTELGNRKAFNNAMEELIFDAQENPAGLCLIISDIDHFKKFNDNYGHLVGDSVLRYYASIMKKTKRDNETICRFGGEEFAILLANSSLEEAHERAEEIRQAIESAHLKRKNEVEPISTITASFGIASYKGSKENSEDFIGRADQALYKAKNDGRNRIVLETDLSENTAT</sequence>
<dbReference type="InterPro" id="IPR050469">
    <property type="entry name" value="Diguanylate_Cyclase"/>
</dbReference>
<dbReference type="NCBIfam" id="TIGR00254">
    <property type="entry name" value="GGDEF"/>
    <property type="match status" value="1"/>
</dbReference>
<dbReference type="PANTHER" id="PTHR45138:SF2">
    <property type="entry name" value="DIGUANYLATE CYCLASE VDCA"/>
    <property type="match status" value="1"/>
</dbReference>
<name>A0ABN6CX43_9GAMM</name>
<dbReference type="SMART" id="SM00267">
    <property type="entry name" value="GGDEF"/>
    <property type="match status" value="1"/>
</dbReference>
<dbReference type="RefSeq" id="WP_237262160.1">
    <property type="nucleotide sequence ID" value="NZ_AP024202.1"/>
</dbReference>
<dbReference type="PANTHER" id="PTHR45138">
    <property type="entry name" value="REGULATORY COMPONENTS OF SENSORY TRANSDUCTION SYSTEM"/>
    <property type="match status" value="1"/>
</dbReference>
<evidence type="ECO:0000259" key="2">
    <source>
        <dbReference type="PROSITE" id="PS50887"/>
    </source>
</evidence>
<evidence type="ECO:0000313" key="4">
    <source>
        <dbReference type="Proteomes" id="UP001054820"/>
    </source>
</evidence>
<reference evidence="3" key="1">
    <citation type="journal article" date="2022" name="Arch. Microbiol.">
        <title>Thiomicrorhabdus immobilis sp. nov., a mesophilic sulfur-oxidizing bacterium isolated from sediment of a brackish lake in northern Japan.</title>
        <authorList>
            <person name="Kojima H."/>
            <person name="Mochizuki J."/>
            <person name="Kanda M."/>
            <person name="Watanabe T."/>
            <person name="Fukui M."/>
        </authorList>
    </citation>
    <scope>NUCLEOTIDE SEQUENCE</scope>
    <source>
        <strain evidence="3">Am19</strain>
    </source>
</reference>
<dbReference type="InterPro" id="IPR000160">
    <property type="entry name" value="GGDEF_dom"/>
</dbReference>
<keyword evidence="4" id="KW-1185">Reference proteome</keyword>
<protein>
    <recommendedName>
        <fullName evidence="1">diguanylate cyclase</fullName>
        <ecNumber evidence="1">2.7.7.65</ecNumber>
    </recommendedName>
</protein>
<dbReference type="PROSITE" id="PS50887">
    <property type="entry name" value="GGDEF"/>
    <property type="match status" value="1"/>
</dbReference>
<dbReference type="Pfam" id="PF00990">
    <property type="entry name" value="GGDEF"/>
    <property type="match status" value="1"/>
</dbReference>
<dbReference type="InterPro" id="IPR029787">
    <property type="entry name" value="Nucleotide_cyclase"/>
</dbReference>
<dbReference type="Gene3D" id="3.30.70.270">
    <property type="match status" value="1"/>
</dbReference>
<gene>
    <name evidence="3" type="ORF">THMIRHAM_02450</name>
</gene>
<proteinExistence type="predicted"/>